<comment type="subcellular location">
    <subcellularLocation>
        <location evidence="1">Cell inner membrane</location>
        <topology evidence="1">Multi-pass membrane protein</topology>
    </subcellularLocation>
    <subcellularLocation>
        <location evidence="10">Cell membrane</location>
        <topology evidence="10">Multi-pass membrane protein</topology>
    </subcellularLocation>
</comment>
<dbReference type="InterPro" id="IPR050809">
    <property type="entry name" value="UgpAE/MalFG_permease"/>
</dbReference>
<dbReference type="PROSITE" id="PS50928">
    <property type="entry name" value="ABC_TM1"/>
    <property type="match status" value="1"/>
</dbReference>
<keyword evidence="8 10" id="KW-0472">Membrane</keyword>
<feature type="transmembrane region" description="Helical" evidence="10">
    <location>
        <begin position="12"/>
        <end position="31"/>
    </location>
</feature>
<evidence type="ECO:0000256" key="5">
    <source>
        <dbReference type="ARBA" id="ARBA00022519"/>
    </source>
</evidence>
<feature type="domain" description="ABC transmembrane type-1" evidence="11">
    <location>
        <begin position="73"/>
        <end position="295"/>
    </location>
</feature>
<feature type="transmembrane region" description="Helical" evidence="10">
    <location>
        <begin position="210"/>
        <end position="230"/>
    </location>
</feature>
<keyword evidence="7 10" id="KW-1133">Transmembrane helix</keyword>
<evidence type="ECO:0000256" key="4">
    <source>
        <dbReference type="ARBA" id="ARBA00022475"/>
    </source>
</evidence>
<sequence length="308" mass="33675">MQNAVFKGRALAWLLLLPTLLILLVFIYYPLLQSFVGSVFRSNLFLGTRQFVGLENFRALFVGPLAPAYYQALGQTLVFSLGVVLIGLALSLGIATLANQPVRGARVYRLLLIWPFALSPAVAGTVFVFLFNPQVGVVNDVLGTLFNIRPRWLDTPPLTFALVTAAAIWKNLGYNIVFYLAALRNIPGELGEAAQLDGANGPQRFWRVTFPLLGPMTFFLVFTNLTFAFFDTFGMIDIMTRGGPIGRPPLDETGVTTTLIYKIFQDGFSGTGNLGVAAAQSTVLLFIVAGIALLQFRFGNRRVYYGGG</sequence>
<dbReference type="PANTHER" id="PTHR43227">
    <property type="entry name" value="BLL4140 PROTEIN"/>
    <property type="match status" value="1"/>
</dbReference>
<dbReference type="GO" id="GO:0005886">
    <property type="term" value="C:plasma membrane"/>
    <property type="evidence" value="ECO:0007669"/>
    <property type="project" value="UniProtKB-SubCell"/>
</dbReference>
<comment type="subunit">
    <text evidence="2">The complex is composed of two ATP-binding proteins (UgpC), two transmembrane proteins (UgpA and UgpE) and a solute-binding protein (UgpB).</text>
</comment>
<protein>
    <recommendedName>
        <fullName evidence="9">sn-glycerol-3-phosphate transport system permease protein UgpA</fullName>
    </recommendedName>
</protein>
<evidence type="ECO:0000256" key="6">
    <source>
        <dbReference type="ARBA" id="ARBA00022692"/>
    </source>
</evidence>
<evidence type="ECO:0000313" key="12">
    <source>
        <dbReference type="EMBL" id="CAA9581587.1"/>
    </source>
</evidence>
<gene>
    <name evidence="12" type="ORF">AVDCRST_MAG86-2887</name>
</gene>
<dbReference type="SUPFAM" id="SSF161098">
    <property type="entry name" value="MetI-like"/>
    <property type="match status" value="1"/>
</dbReference>
<evidence type="ECO:0000259" key="11">
    <source>
        <dbReference type="PROSITE" id="PS50928"/>
    </source>
</evidence>
<dbReference type="InterPro" id="IPR035906">
    <property type="entry name" value="MetI-like_sf"/>
</dbReference>
<dbReference type="GO" id="GO:0055085">
    <property type="term" value="P:transmembrane transport"/>
    <property type="evidence" value="ECO:0007669"/>
    <property type="project" value="InterPro"/>
</dbReference>
<feature type="transmembrane region" description="Helical" evidence="10">
    <location>
        <begin position="110"/>
        <end position="131"/>
    </location>
</feature>
<evidence type="ECO:0000256" key="7">
    <source>
        <dbReference type="ARBA" id="ARBA00022989"/>
    </source>
</evidence>
<accession>A0A6J4VPL1</accession>
<dbReference type="AlphaFoldDB" id="A0A6J4VPL1"/>
<feature type="transmembrane region" description="Helical" evidence="10">
    <location>
        <begin position="158"/>
        <end position="181"/>
    </location>
</feature>
<feature type="transmembrane region" description="Helical" evidence="10">
    <location>
        <begin position="77"/>
        <end position="98"/>
    </location>
</feature>
<dbReference type="Pfam" id="PF00528">
    <property type="entry name" value="BPD_transp_1"/>
    <property type="match status" value="1"/>
</dbReference>
<evidence type="ECO:0000256" key="1">
    <source>
        <dbReference type="ARBA" id="ARBA00004429"/>
    </source>
</evidence>
<evidence type="ECO:0000256" key="3">
    <source>
        <dbReference type="ARBA" id="ARBA00022448"/>
    </source>
</evidence>
<evidence type="ECO:0000256" key="10">
    <source>
        <dbReference type="RuleBase" id="RU363032"/>
    </source>
</evidence>
<comment type="similarity">
    <text evidence="10">Belongs to the binding-protein-dependent transport system permease family.</text>
</comment>
<dbReference type="InterPro" id="IPR000515">
    <property type="entry name" value="MetI-like"/>
</dbReference>
<evidence type="ECO:0000256" key="2">
    <source>
        <dbReference type="ARBA" id="ARBA00011557"/>
    </source>
</evidence>
<keyword evidence="3 10" id="KW-0813">Transport</keyword>
<dbReference type="EMBL" id="CADCWP010000261">
    <property type="protein sequence ID" value="CAA9581587.1"/>
    <property type="molecule type" value="Genomic_DNA"/>
</dbReference>
<proteinExistence type="inferred from homology"/>
<dbReference type="CDD" id="cd06261">
    <property type="entry name" value="TM_PBP2"/>
    <property type="match status" value="1"/>
</dbReference>
<reference evidence="12" key="1">
    <citation type="submission" date="2020-02" db="EMBL/GenBank/DDBJ databases">
        <authorList>
            <person name="Meier V. D."/>
        </authorList>
    </citation>
    <scope>NUCLEOTIDE SEQUENCE</scope>
    <source>
        <strain evidence="12">AVDCRST_MAG86</strain>
    </source>
</reference>
<evidence type="ECO:0000256" key="9">
    <source>
        <dbReference type="ARBA" id="ARBA00040780"/>
    </source>
</evidence>
<keyword evidence="6 10" id="KW-0812">Transmembrane</keyword>
<feature type="transmembrane region" description="Helical" evidence="10">
    <location>
        <begin position="274"/>
        <end position="294"/>
    </location>
</feature>
<dbReference type="Gene3D" id="1.10.3720.10">
    <property type="entry name" value="MetI-like"/>
    <property type="match status" value="1"/>
</dbReference>
<dbReference type="PANTHER" id="PTHR43227:SF9">
    <property type="entry name" value="SN-GLYCEROL-3-PHOSPHATE TRANSPORT SYSTEM PERMEASE PROTEIN UGPA"/>
    <property type="match status" value="1"/>
</dbReference>
<keyword evidence="4" id="KW-1003">Cell membrane</keyword>
<keyword evidence="5" id="KW-0997">Cell inner membrane</keyword>
<name>A0A6J4VPL1_9DEIN</name>
<organism evidence="12">
    <name type="scientific">uncultured Truepera sp</name>
    <dbReference type="NCBI Taxonomy" id="543023"/>
    <lineage>
        <taxon>Bacteria</taxon>
        <taxon>Thermotogati</taxon>
        <taxon>Deinococcota</taxon>
        <taxon>Deinococci</taxon>
        <taxon>Trueperales</taxon>
        <taxon>Trueperaceae</taxon>
        <taxon>Truepera</taxon>
        <taxon>environmental samples</taxon>
    </lineage>
</organism>
<evidence type="ECO:0000256" key="8">
    <source>
        <dbReference type="ARBA" id="ARBA00023136"/>
    </source>
</evidence>